<dbReference type="Pfam" id="PF03649">
    <property type="entry name" value="UPF0014"/>
    <property type="match status" value="1"/>
</dbReference>
<dbReference type="GO" id="GO:0005886">
    <property type="term" value="C:plasma membrane"/>
    <property type="evidence" value="ECO:0007669"/>
    <property type="project" value="TreeGrafter"/>
</dbReference>
<keyword evidence="4 6" id="KW-1133">Transmembrane helix</keyword>
<feature type="transmembrane region" description="Helical" evidence="6">
    <location>
        <begin position="225"/>
        <end position="246"/>
    </location>
</feature>
<feature type="transmembrane region" description="Helical" evidence="6">
    <location>
        <begin position="66"/>
        <end position="84"/>
    </location>
</feature>
<organism evidence="7 8">
    <name type="scientific">Neiella marina</name>
    <dbReference type="NCBI Taxonomy" id="508461"/>
    <lineage>
        <taxon>Bacteria</taxon>
        <taxon>Pseudomonadati</taxon>
        <taxon>Pseudomonadota</taxon>
        <taxon>Gammaproteobacteria</taxon>
        <taxon>Alteromonadales</taxon>
        <taxon>Echinimonadaceae</taxon>
        <taxon>Neiella</taxon>
    </lineage>
</organism>
<reference evidence="8" key="1">
    <citation type="journal article" date="2019" name="Int. J. Syst. Evol. Microbiol.">
        <title>The Global Catalogue of Microorganisms (GCM) 10K type strain sequencing project: providing services to taxonomists for standard genome sequencing and annotation.</title>
        <authorList>
            <consortium name="The Broad Institute Genomics Platform"/>
            <consortium name="The Broad Institute Genome Sequencing Center for Infectious Disease"/>
            <person name="Wu L."/>
            <person name="Ma J."/>
        </authorList>
    </citation>
    <scope>NUCLEOTIDE SEQUENCE [LARGE SCALE GENOMIC DNA]</scope>
    <source>
        <strain evidence="8">CGMCC 1.10130</strain>
    </source>
</reference>
<feature type="transmembrane region" description="Helical" evidence="6">
    <location>
        <begin position="128"/>
        <end position="148"/>
    </location>
</feature>
<dbReference type="Proteomes" id="UP000619743">
    <property type="component" value="Unassembled WGS sequence"/>
</dbReference>
<evidence type="ECO:0000313" key="7">
    <source>
        <dbReference type="EMBL" id="GGA89348.1"/>
    </source>
</evidence>
<evidence type="ECO:0000256" key="4">
    <source>
        <dbReference type="ARBA" id="ARBA00022989"/>
    </source>
</evidence>
<dbReference type="PANTHER" id="PTHR30028:SF0">
    <property type="entry name" value="PROTEIN ALUMINUM SENSITIVE 3"/>
    <property type="match status" value="1"/>
</dbReference>
<protein>
    <submittedName>
        <fullName evidence="7">ABC transporter permease</fullName>
    </submittedName>
</protein>
<name>A0A8J2U9V6_9GAMM</name>
<keyword evidence="8" id="KW-1185">Reference proteome</keyword>
<sequence length="263" mass="29039">MMQPTIAISDSMLLLFALSLMIPVAINWLYQLELGRDMAWALIRMTVQLALVGLYLQQLFTLNYWWLNSLWLLVMLIVGASAIVDKAKLPKRQLLLPAICGLTLGLLPMLILMLWLVLQPEPRYGAQYMIPLAGMLLGNSLSGNIVALQRLFGALKDQQQDYQNALVLGASPAQAAQPFIRSAMQQAFAPILASMATTGLVTLPGMMTGQILGGTDPLIAVRYQWLIFIAIFVMLSVSVMLTLILASRSTFHRPGRILISEIN</sequence>
<comment type="subcellular location">
    <subcellularLocation>
        <location evidence="1">Membrane</location>
        <topology evidence="1">Multi-pass membrane protein</topology>
    </subcellularLocation>
</comment>
<accession>A0A8J2U9V6</accession>
<dbReference type="AlphaFoldDB" id="A0A8J2U9V6"/>
<gene>
    <name evidence="7" type="primary">ybbM</name>
    <name evidence="7" type="ORF">GCM10011369_34400</name>
</gene>
<dbReference type="InterPro" id="IPR005226">
    <property type="entry name" value="UPF0014_fam"/>
</dbReference>
<evidence type="ECO:0000256" key="3">
    <source>
        <dbReference type="ARBA" id="ARBA00022692"/>
    </source>
</evidence>
<evidence type="ECO:0000256" key="2">
    <source>
        <dbReference type="ARBA" id="ARBA00005268"/>
    </source>
</evidence>
<keyword evidence="5 6" id="KW-0472">Membrane</keyword>
<dbReference type="PANTHER" id="PTHR30028">
    <property type="entry name" value="UPF0014 INNER MEMBRANE PROTEIN YBBM-RELATED"/>
    <property type="match status" value="1"/>
</dbReference>
<feature type="transmembrane region" description="Helical" evidence="6">
    <location>
        <begin position="187"/>
        <end position="205"/>
    </location>
</feature>
<evidence type="ECO:0000256" key="1">
    <source>
        <dbReference type="ARBA" id="ARBA00004141"/>
    </source>
</evidence>
<evidence type="ECO:0000256" key="6">
    <source>
        <dbReference type="SAM" id="Phobius"/>
    </source>
</evidence>
<feature type="transmembrane region" description="Helical" evidence="6">
    <location>
        <begin position="12"/>
        <end position="30"/>
    </location>
</feature>
<feature type="transmembrane region" description="Helical" evidence="6">
    <location>
        <begin position="96"/>
        <end position="116"/>
    </location>
</feature>
<dbReference type="RefSeq" id="WP_308477813.1">
    <property type="nucleotide sequence ID" value="NZ_BMDX01000027.1"/>
</dbReference>
<comment type="similarity">
    <text evidence="2">Belongs to the UPF0014 family.</text>
</comment>
<dbReference type="EMBL" id="BMDX01000027">
    <property type="protein sequence ID" value="GGA89348.1"/>
    <property type="molecule type" value="Genomic_DNA"/>
</dbReference>
<comment type="caution">
    <text evidence="7">The sequence shown here is derived from an EMBL/GenBank/DDBJ whole genome shotgun (WGS) entry which is preliminary data.</text>
</comment>
<evidence type="ECO:0000256" key="5">
    <source>
        <dbReference type="ARBA" id="ARBA00023136"/>
    </source>
</evidence>
<keyword evidence="3 6" id="KW-0812">Transmembrane</keyword>
<evidence type="ECO:0000313" key="8">
    <source>
        <dbReference type="Proteomes" id="UP000619743"/>
    </source>
</evidence>
<proteinExistence type="inferred from homology"/>